<comment type="caution">
    <text evidence="2">The sequence shown here is derived from an EMBL/GenBank/DDBJ whole genome shotgun (WGS) entry which is preliminary data.</text>
</comment>
<dbReference type="Proteomes" id="UP001210231">
    <property type="component" value="Unassembled WGS sequence"/>
</dbReference>
<evidence type="ECO:0000313" key="3">
    <source>
        <dbReference type="Proteomes" id="UP001210231"/>
    </source>
</evidence>
<evidence type="ECO:0000256" key="1">
    <source>
        <dbReference type="SAM" id="MobiDB-lite"/>
    </source>
</evidence>
<keyword evidence="3" id="KW-1185">Reference proteome</keyword>
<proteinExistence type="predicted"/>
<organism evidence="2 3">
    <name type="scientific">Polluticaenibacter yanchengensis</name>
    <dbReference type="NCBI Taxonomy" id="3014562"/>
    <lineage>
        <taxon>Bacteria</taxon>
        <taxon>Pseudomonadati</taxon>
        <taxon>Bacteroidota</taxon>
        <taxon>Chitinophagia</taxon>
        <taxon>Chitinophagales</taxon>
        <taxon>Chitinophagaceae</taxon>
        <taxon>Polluticaenibacter</taxon>
    </lineage>
</organism>
<feature type="region of interest" description="Disordered" evidence="1">
    <location>
        <begin position="117"/>
        <end position="136"/>
    </location>
</feature>
<reference evidence="2 3" key="1">
    <citation type="submission" date="2022-12" db="EMBL/GenBank/DDBJ databases">
        <title>Chitinophagaceae gen. sp. nov., a new member of the family Chitinophagaceae, isolated from soil in a chemical factory.</title>
        <authorList>
            <person name="Ke Z."/>
        </authorList>
    </citation>
    <scope>NUCLEOTIDE SEQUENCE [LARGE SCALE GENOMIC DNA]</scope>
    <source>
        <strain evidence="2 3">LY-5</strain>
    </source>
</reference>
<dbReference type="InterPro" id="IPR044925">
    <property type="entry name" value="His-Me_finger_sf"/>
</dbReference>
<accession>A0ABT4UML0</accession>
<sequence length="193" mass="22927">MLQFFALEKFTEIKLHETLQLRYAISNYGRLISFKKEFKDGKLLKGGTINGYRIFRYKIRENNEVLNKHKFFYRMVAENFLPIPPEDKQYVLHLDFNLANDFEKNLRWANKEEMLAHQSNSPKVQESRKKLAENNKNRDGFKLNAAKVKIIKRKLADPNRKTRIKMLAKQFGVSEMQLYRIKSGENWGHVSID</sequence>
<dbReference type="SUPFAM" id="SSF54060">
    <property type="entry name" value="His-Me finger endonucleases"/>
    <property type="match status" value="1"/>
</dbReference>
<gene>
    <name evidence="2" type="ORF">O3P16_11255</name>
</gene>
<evidence type="ECO:0000313" key="2">
    <source>
        <dbReference type="EMBL" id="MDA3615388.1"/>
    </source>
</evidence>
<dbReference type="Gene3D" id="3.90.75.20">
    <property type="match status" value="1"/>
</dbReference>
<protein>
    <submittedName>
        <fullName evidence="2">NUMOD4 domain-containing protein</fullName>
    </submittedName>
</protein>
<feature type="compositionally biased region" description="Basic and acidic residues" evidence="1">
    <location>
        <begin position="125"/>
        <end position="136"/>
    </location>
</feature>
<name>A0ABT4UML0_9BACT</name>
<dbReference type="EMBL" id="JAQGEF010000012">
    <property type="protein sequence ID" value="MDA3615388.1"/>
    <property type="molecule type" value="Genomic_DNA"/>
</dbReference>
<dbReference type="RefSeq" id="WP_407031714.1">
    <property type="nucleotide sequence ID" value="NZ_JAQGEF010000012.1"/>
</dbReference>